<proteinExistence type="predicted"/>
<name>A0ABT8GPP1_9BACL</name>
<comment type="caution">
    <text evidence="1">The sequence shown here is derived from an EMBL/GenBank/DDBJ whole genome shotgun (WGS) entry which is preliminary data.</text>
</comment>
<dbReference type="Proteomes" id="UP001172743">
    <property type="component" value="Unassembled WGS sequence"/>
</dbReference>
<gene>
    <name evidence="1" type="ORF">QYB95_04960</name>
</gene>
<dbReference type="RefSeq" id="WP_301137111.1">
    <property type="nucleotide sequence ID" value="NZ_JAUHTQ010000003.1"/>
</dbReference>
<evidence type="ECO:0000313" key="2">
    <source>
        <dbReference type="Proteomes" id="UP001172743"/>
    </source>
</evidence>
<protein>
    <submittedName>
        <fullName evidence="1">Uncharacterized protein</fullName>
    </submittedName>
</protein>
<sequence length="74" mass="8908">MEFHETVNGRRYYENYVPRITKALETIASELEKFNEDEDLVPHETFINMRLESIAKEIAPFEPSFARLLREYIR</sequence>
<evidence type="ECO:0000313" key="1">
    <source>
        <dbReference type="EMBL" id="MDN4492881.1"/>
    </source>
</evidence>
<reference evidence="1" key="1">
    <citation type="submission" date="2023-07" db="EMBL/GenBank/DDBJ databases">
        <title>Ureibacillus sp. isolated from freshwater well.</title>
        <authorList>
            <person name="Kirdat K."/>
            <person name="Bhatt A."/>
            <person name="Teware R."/>
            <person name="Bhavsar Y."/>
            <person name="Yadav A."/>
        </authorList>
    </citation>
    <scope>NUCLEOTIDE SEQUENCE</scope>
    <source>
        <strain evidence="1">BA0131</strain>
    </source>
</reference>
<keyword evidence="2" id="KW-1185">Reference proteome</keyword>
<organism evidence="1 2">
    <name type="scientific">Ureibacillus aquaedulcis</name>
    <dbReference type="NCBI Taxonomy" id="3058421"/>
    <lineage>
        <taxon>Bacteria</taxon>
        <taxon>Bacillati</taxon>
        <taxon>Bacillota</taxon>
        <taxon>Bacilli</taxon>
        <taxon>Bacillales</taxon>
        <taxon>Caryophanaceae</taxon>
        <taxon>Ureibacillus</taxon>
    </lineage>
</organism>
<accession>A0ABT8GPP1</accession>
<dbReference type="EMBL" id="JAUHTQ010000003">
    <property type="protein sequence ID" value="MDN4492881.1"/>
    <property type="molecule type" value="Genomic_DNA"/>
</dbReference>